<evidence type="ECO:0000313" key="3">
    <source>
        <dbReference type="Proteomes" id="UP000759537"/>
    </source>
</evidence>
<accession>A0A9P5JVT1</accession>
<protein>
    <submittedName>
        <fullName evidence="2">Uncharacterized protein</fullName>
    </submittedName>
</protein>
<dbReference type="Proteomes" id="UP000759537">
    <property type="component" value="Unassembled WGS sequence"/>
</dbReference>
<keyword evidence="3" id="KW-1185">Reference proteome</keyword>
<feature type="transmembrane region" description="Helical" evidence="1">
    <location>
        <begin position="16"/>
        <end position="35"/>
    </location>
</feature>
<gene>
    <name evidence="2" type="ORF">DFH94DRAFT_390452</name>
</gene>
<organism evidence="2 3">
    <name type="scientific">Russula ochroleuca</name>
    <dbReference type="NCBI Taxonomy" id="152965"/>
    <lineage>
        <taxon>Eukaryota</taxon>
        <taxon>Fungi</taxon>
        <taxon>Dikarya</taxon>
        <taxon>Basidiomycota</taxon>
        <taxon>Agaricomycotina</taxon>
        <taxon>Agaricomycetes</taxon>
        <taxon>Russulales</taxon>
        <taxon>Russulaceae</taxon>
        <taxon>Russula</taxon>
    </lineage>
</organism>
<keyword evidence="1" id="KW-0812">Transmembrane</keyword>
<name>A0A9P5JVT1_9AGAM</name>
<dbReference type="AlphaFoldDB" id="A0A9P5JVT1"/>
<keyword evidence="1" id="KW-1133">Transmembrane helix</keyword>
<proteinExistence type="predicted"/>
<evidence type="ECO:0000313" key="2">
    <source>
        <dbReference type="EMBL" id="KAF8464997.1"/>
    </source>
</evidence>
<evidence type="ECO:0000256" key="1">
    <source>
        <dbReference type="SAM" id="Phobius"/>
    </source>
</evidence>
<reference evidence="2" key="1">
    <citation type="submission" date="2019-10" db="EMBL/GenBank/DDBJ databases">
        <authorList>
            <consortium name="DOE Joint Genome Institute"/>
            <person name="Kuo A."/>
            <person name="Miyauchi S."/>
            <person name="Kiss E."/>
            <person name="Drula E."/>
            <person name="Kohler A."/>
            <person name="Sanchez-Garcia M."/>
            <person name="Andreopoulos B."/>
            <person name="Barry K.W."/>
            <person name="Bonito G."/>
            <person name="Buee M."/>
            <person name="Carver A."/>
            <person name="Chen C."/>
            <person name="Cichocki N."/>
            <person name="Clum A."/>
            <person name="Culley D."/>
            <person name="Crous P.W."/>
            <person name="Fauchery L."/>
            <person name="Girlanda M."/>
            <person name="Hayes R."/>
            <person name="Keri Z."/>
            <person name="LaButti K."/>
            <person name="Lipzen A."/>
            <person name="Lombard V."/>
            <person name="Magnuson J."/>
            <person name="Maillard F."/>
            <person name="Morin E."/>
            <person name="Murat C."/>
            <person name="Nolan M."/>
            <person name="Ohm R."/>
            <person name="Pangilinan J."/>
            <person name="Pereira M."/>
            <person name="Perotto S."/>
            <person name="Peter M."/>
            <person name="Riley R."/>
            <person name="Sitrit Y."/>
            <person name="Stielow B."/>
            <person name="Szollosi G."/>
            <person name="Zifcakova L."/>
            <person name="Stursova M."/>
            <person name="Spatafora J.W."/>
            <person name="Tedersoo L."/>
            <person name="Vaario L.-M."/>
            <person name="Yamada A."/>
            <person name="Yan M."/>
            <person name="Wang P."/>
            <person name="Xu J."/>
            <person name="Bruns T."/>
            <person name="Baldrian P."/>
            <person name="Vilgalys R."/>
            <person name="Henrissat B."/>
            <person name="Grigoriev I.V."/>
            <person name="Hibbett D."/>
            <person name="Nagy L.G."/>
            <person name="Martin F.M."/>
        </authorList>
    </citation>
    <scope>NUCLEOTIDE SEQUENCE</scope>
    <source>
        <strain evidence="2">Prilba</strain>
    </source>
</reference>
<comment type="caution">
    <text evidence="2">The sequence shown here is derived from an EMBL/GenBank/DDBJ whole genome shotgun (WGS) entry which is preliminary data.</text>
</comment>
<reference evidence="2" key="2">
    <citation type="journal article" date="2020" name="Nat. Commun.">
        <title>Large-scale genome sequencing of mycorrhizal fungi provides insights into the early evolution of symbiotic traits.</title>
        <authorList>
            <person name="Miyauchi S."/>
            <person name="Kiss E."/>
            <person name="Kuo A."/>
            <person name="Drula E."/>
            <person name="Kohler A."/>
            <person name="Sanchez-Garcia M."/>
            <person name="Morin E."/>
            <person name="Andreopoulos B."/>
            <person name="Barry K.W."/>
            <person name="Bonito G."/>
            <person name="Buee M."/>
            <person name="Carver A."/>
            <person name="Chen C."/>
            <person name="Cichocki N."/>
            <person name="Clum A."/>
            <person name="Culley D."/>
            <person name="Crous P.W."/>
            <person name="Fauchery L."/>
            <person name="Girlanda M."/>
            <person name="Hayes R.D."/>
            <person name="Keri Z."/>
            <person name="LaButti K."/>
            <person name="Lipzen A."/>
            <person name="Lombard V."/>
            <person name="Magnuson J."/>
            <person name="Maillard F."/>
            <person name="Murat C."/>
            <person name="Nolan M."/>
            <person name="Ohm R.A."/>
            <person name="Pangilinan J."/>
            <person name="Pereira M.F."/>
            <person name="Perotto S."/>
            <person name="Peter M."/>
            <person name="Pfister S."/>
            <person name="Riley R."/>
            <person name="Sitrit Y."/>
            <person name="Stielow J.B."/>
            <person name="Szollosi G."/>
            <person name="Zifcakova L."/>
            <person name="Stursova M."/>
            <person name="Spatafora J.W."/>
            <person name="Tedersoo L."/>
            <person name="Vaario L.M."/>
            <person name="Yamada A."/>
            <person name="Yan M."/>
            <person name="Wang P."/>
            <person name="Xu J."/>
            <person name="Bruns T."/>
            <person name="Baldrian P."/>
            <person name="Vilgalys R."/>
            <person name="Dunand C."/>
            <person name="Henrissat B."/>
            <person name="Grigoriev I.V."/>
            <person name="Hibbett D."/>
            <person name="Nagy L.G."/>
            <person name="Martin F.M."/>
        </authorList>
    </citation>
    <scope>NUCLEOTIDE SEQUENCE</scope>
    <source>
        <strain evidence="2">Prilba</strain>
    </source>
</reference>
<keyword evidence="1" id="KW-0472">Membrane</keyword>
<sequence length="114" mass="13138">MGLYVPWAHAHTSLPLFWAGTAPTMLFLFSPVWRWHAAIRPGLARISTPFFNFRPLFRNPSTIKGMIESFHRLPRSKSLEILWSFPPFGLFKNVRCHDVVGNSAMLRVLLKFIA</sequence>
<dbReference type="EMBL" id="WHVB01000050">
    <property type="protein sequence ID" value="KAF8464997.1"/>
    <property type="molecule type" value="Genomic_DNA"/>
</dbReference>